<evidence type="ECO:0000256" key="9">
    <source>
        <dbReference type="ARBA" id="ARBA00023235"/>
    </source>
</evidence>
<comment type="pathway">
    <text evidence="10">Carbohydrate degradation.</text>
</comment>
<keyword evidence="10 11" id="KW-0119">Carbohydrate metabolism</keyword>
<feature type="active site" description="Proton donor" evidence="10 12">
    <location>
        <position position="174"/>
    </location>
</feature>
<organism evidence="15 16">
    <name type="scientific">Citroniella saccharovorans</name>
    <dbReference type="NCBI Taxonomy" id="2053367"/>
    <lineage>
        <taxon>Bacteria</taxon>
        <taxon>Bacillati</taxon>
        <taxon>Bacillota</taxon>
        <taxon>Tissierellia</taxon>
        <taxon>Tissierellales</taxon>
        <taxon>Peptoniphilaceae</taxon>
        <taxon>Citroniella</taxon>
    </lineage>
</organism>
<dbReference type="PROSITE" id="PS01085">
    <property type="entry name" value="RIBUL_P_3_EPIMER_1"/>
    <property type="match status" value="1"/>
</dbReference>
<dbReference type="GO" id="GO:0046872">
    <property type="term" value="F:metal ion binding"/>
    <property type="evidence" value="ECO:0007669"/>
    <property type="project" value="UniProtKB-UniRule"/>
</dbReference>
<comment type="cofactor">
    <cofactor evidence="4">
        <name>Zn(2+)</name>
        <dbReference type="ChEBI" id="CHEBI:29105"/>
    </cofactor>
</comment>
<name>A0AAW9MYM0_9FIRM</name>
<dbReference type="CDD" id="cd00429">
    <property type="entry name" value="RPE"/>
    <property type="match status" value="1"/>
</dbReference>
<evidence type="ECO:0000256" key="5">
    <source>
        <dbReference type="ARBA" id="ARBA00001954"/>
    </source>
</evidence>
<feature type="binding site" evidence="10 14">
    <location>
        <position position="7"/>
    </location>
    <ligand>
        <name>substrate</name>
    </ligand>
</feature>
<dbReference type="GO" id="GO:0019323">
    <property type="term" value="P:pentose catabolic process"/>
    <property type="evidence" value="ECO:0007669"/>
    <property type="project" value="UniProtKB-UniRule"/>
</dbReference>
<keyword evidence="13" id="KW-0170">Cobalt</keyword>
<gene>
    <name evidence="10 15" type="primary">rpe</name>
    <name evidence="15" type="ORF">VLK81_05735</name>
</gene>
<feature type="binding site" evidence="10">
    <location>
        <begin position="174"/>
        <end position="176"/>
    </location>
    <ligand>
        <name>substrate</name>
    </ligand>
</feature>
<comment type="cofactor">
    <cofactor evidence="5">
        <name>Fe(2+)</name>
        <dbReference type="ChEBI" id="CHEBI:29033"/>
    </cofactor>
</comment>
<dbReference type="NCBIfam" id="NF004076">
    <property type="entry name" value="PRK05581.1-4"/>
    <property type="match status" value="1"/>
</dbReference>
<dbReference type="EC" id="5.1.3.1" evidence="7 10"/>
<reference evidence="15 16" key="1">
    <citation type="submission" date="2024-01" db="EMBL/GenBank/DDBJ databases">
        <title>Complete genome sequence of Citroniella saccharovorans strain M6.X9, isolated from human fecal sample.</title>
        <authorList>
            <person name="Cheng G."/>
            <person name="Westerholm M."/>
            <person name="Schnurer A."/>
        </authorList>
    </citation>
    <scope>NUCLEOTIDE SEQUENCE [LARGE SCALE GENOMIC DNA]</scope>
    <source>
        <strain evidence="15 16">DSM 29873</strain>
    </source>
</reference>
<feature type="binding site" evidence="10 13">
    <location>
        <position position="34"/>
    </location>
    <ligand>
        <name>a divalent metal cation</name>
        <dbReference type="ChEBI" id="CHEBI:60240"/>
    </ligand>
</feature>
<dbReference type="PANTHER" id="PTHR11749">
    <property type="entry name" value="RIBULOSE-5-PHOSPHATE-3-EPIMERASE"/>
    <property type="match status" value="1"/>
</dbReference>
<evidence type="ECO:0000313" key="15">
    <source>
        <dbReference type="EMBL" id="MEB3429515.1"/>
    </source>
</evidence>
<keyword evidence="9 10" id="KW-0413">Isomerase</keyword>
<dbReference type="InterPro" id="IPR011060">
    <property type="entry name" value="RibuloseP-bd_barrel"/>
</dbReference>
<dbReference type="FunFam" id="3.20.20.70:FF:000004">
    <property type="entry name" value="Ribulose-phosphate 3-epimerase"/>
    <property type="match status" value="1"/>
</dbReference>
<feature type="binding site" evidence="10 13">
    <location>
        <position position="174"/>
    </location>
    <ligand>
        <name>a divalent metal cation</name>
        <dbReference type="ChEBI" id="CHEBI:60240"/>
    </ligand>
</feature>
<dbReference type="GO" id="GO:0004750">
    <property type="term" value="F:D-ribulose-phosphate 3-epimerase activity"/>
    <property type="evidence" value="ECO:0007669"/>
    <property type="project" value="UniProtKB-UniRule"/>
</dbReference>
<dbReference type="HAMAP" id="MF_02227">
    <property type="entry name" value="RPE"/>
    <property type="match status" value="1"/>
</dbReference>
<protein>
    <recommendedName>
        <fullName evidence="7 10">Ribulose-phosphate 3-epimerase</fullName>
        <ecNumber evidence="7 10">5.1.3.1</ecNumber>
    </recommendedName>
</protein>
<feature type="binding site" evidence="10 14">
    <location>
        <begin position="141"/>
        <end position="144"/>
    </location>
    <ligand>
        <name>substrate</name>
    </ligand>
</feature>
<comment type="caution">
    <text evidence="15">The sequence shown here is derived from an EMBL/GenBank/DDBJ whole genome shotgun (WGS) entry which is preliminary data.</text>
</comment>
<dbReference type="InterPro" id="IPR000056">
    <property type="entry name" value="Ribul_P_3_epim-like"/>
</dbReference>
<dbReference type="PIRSF" id="PIRSF001461">
    <property type="entry name" value="RPE"/>
    <property type="match status" value="1"/>
</dbReference>
<evidence type="ECO:0000256" key="7">
    <source>
        <dbReference type="ARBA" id="ARBA00013188"/>
    </source>
</evidence>
<feature type="binding site" evidence="10 14">
    <location>
        <begin position="196"/>
        <end position="197"/>
    </location>
    <ligand>
        <name>substrate</name>
    </ligand>
</feature>
<comment type="catalytic activity">
    <reaction evidence="1 10 11">
        <text>D-ribulose 5-phosphate = D-xylulose 5-phosphate</text>
        <dbReference type="Rhea" id="RHEA:13677"/>
        <dbReference type="ChEBI" id="CHEBI:57737"/>
        <dbReference type="ChEBI" id="CHEBI:58121"/>
        <dbReference type="EC" id="5.1.3.1"/>
    </reaction>
</comment>
<evidence type="ECO:0000256" key="8">
    <source>
        <dbReference type="ARBA" id="ARBA00022723"/>
    </source>
</evidence>
<dbReference type="AlphaFoldDB" id="A0AAW9MYM0"/>
<feature type="binding site" evidence="10 14">
    <location>
        <position position="65"/>
    </location>
    <ligand>
        <name>substrate</name>
    </ligand>
</feature>
<evidence type="ECO:0000256" key="1">
    <source>
        <dbReference type="ARBA" id="ARBA00001782"/>
    </source>
</evidence>
<feature type="binding site" evidence="14">
    <location>
        <position position="176"/>
    </location>
    <ligand>
        <name>substrate</name>
    </ligand>
</feature>
<dbReference type="RefSeq" id="WP_324619700.1">
    <property type="nucleotide sequence ID" value="NZ_JAYKOT010000003.1"/>
</dbReference>
<evidence type="ECO:0000256" key="11">
    <source>
        <dbReference type="PIRNR" id="PIRNR001461"/>
    </source>
</evidence>
<evidence type="ECO:0000313" key="16">
    <source>
        <dbReference type="Proteomes" id="UP001357733"/>
    </source>
</evidence>
<comment type="cofactor">
    <cofactor evidence="10 13">
        <name>a divalent metal cation</name>
        <dbReference type="ChEBI" id="CHEBI:60240"/>
    </cofactor>
    <text evidence="10 13">Binds 1 divalent metal cation per subunit.</text>
</comment>
<feature type="binding site" evidence="10 13">
    <location>
        <position position="32"/>
    </location>
    <ligand>
        <name>a divalent metal cation</name>
        <dbReference type="ChEBI" id="CHEBI:60240"/>
    </ligand>
</feature>
<evidence type="ECO:0000256" key="14">
    <source>
        <dbReference type="PIRSR" id="PIRSR001461-3"/>
    </source>
</evidence>
<evidence type="ECO:0000256" key="4">
    <source>
        <dbReference type="ARBA" id="ARBA00001947"/>
    </source>
</evidence>
<dbReference type="InterPro" id="IPR026019">
    <property type="entry name" value="Ribul_P_3_epim"/>
</dbReference>
<proteinExistence type="inferred from homology"/>
<accession>A0AAW9MYM0</accession>
<feature type="binding site" evidence="10 13">
    <location>
        <position position="65"/>
    </location>
    <ligand>
        <name>a divalent metal cation</name>
        <dbReference type="ChEBI" id="CHEBI:60240"/>
    </ligand>
</feature>
<comment type="similarity">
    <text evidence="6 10 11">Belongs to the ribulose-phosphate 3-epimerase family.</text>
</comment>
<dbReference type="Gene3D" id="3.20.20.70">
    <property type="entry name" value="Aldolase class I"/>
    <property type="match status" value="1"/>
</dbReference>
<comment type="cofactor">
    <cofactor evidence="2">
        <name>Mn(2+)</name>
        <dbReference type="ChEBI" id="CHEBI:29035"/>
    </cofactor>
</comment>
<dbReference type="GO" id="GO:0005737">
    <property type="term" value="C:cytoplasm"/>
    <property type="evidence" value="ECO:0007669"/>
    <property type="project" value="UniProtKB-ARBA"/>
</dbReference>
<keyword evidence="8 10" id="KW-0479">Metal-binding</keyword>
<sequence>MLELAPSLLSANFYNLKEDLSKLKKTDVKYIHLDVMDGNFVPNISFGPGLIKSLRPYTDLIFDTHLMIENPEKYVEDFVNCGSDIITFHLEATKHPHSLVQKIKSYGKKAGISLNPSSLEQDLVYLLEDLDLVLVMSVNPGFGGQKFIDSQLNKIENLRKIKEEKNYNYIIEVDGGIKSTNVTKAIESGAELIVSGSDVFKAEDLIDRVNEYYDIFKRY</sequence>
<dbReference type="InterPro" id="IPR013785">
    <property type="entry name" value="Aldolase_TIM"/>
</dbReference>
<keyword evidence="13" id="KW-0862">Zinc</keyword>
<evidence type="ECO:0000256" key="3">
    <source>
        <dbReference type="ARBA" id="ARBA00001941"/>
    </source>
</evidence>
<evidence type="ECO:0000256" key="2">
    <source>
        <dbReference type="ARBA" id="ARBA00001936"/>
    </source>
</evidence>
<evidence type="ECO:0000256" key="12">
    <source>
        <dbReference type="PIRSR" id="PIRSR001461-1"/>
    </source>
</evidence>
<dbReference type="SUPFAM" id="SSF51366">
    <property type="entry name" value="Ribulose-phoshate binding barrel"/>
    <property type="match status" value="1"/>
</dbReference>
<dbReference type="Proteomes" id="UP001357733">
    <property type="component" value="Unassembled WGS sequence"/>
</dbReference>
<comment type="cofactor">
    <cofactor evidence="3">
        <name>Co(2+)</name>
        <dbReference type="ChEBI" id="CHEBI:48828"/>
    </cofactor>
</comment>
<keyword evidence="16" id="KW-1185">Reference proteome</keyword>
<feature type="active site" description="Proton acceptor" evidence="10 12">
    <location>
        <position position="34"/>
    </location>
</feature>
<evidence type="ECO:0000256" key="13">
    <source>
        <dbReference type="PIRSR" id="PIRSR001461-2"/>
    </source>
</evidence>
<comment type="function">
    <text evidence="10">Catalyzes the reversible epimerization of D-ribulose 5-phosphate to D-xylulose 5-phosphate.</text>
</comment>
<dbReference type="NCBIfam" id="TIGR01163">
    <property type="entry name" value="rpe"/>
    <property type="match status" value="1"/>
</dbReference>
<dbReference type="GO" id="GO:0006098">
    <property type="term" value="P:pentose-phosphate shunt"/>
    <property type="evidence" value="ECO:0007669"/>
    <property type="project" value="UniProtKB-UniRule"/>
</dbReference>
<evidence type="ECO:0000256" key="10">
    <source>
        <dbReference type="HAMAP-Rule" id="MF_02227"/>
    </source>
</evidence>
<keyword evidence="13" id="KW-0464">Manganese</keyword>
<evidence type="ECO:0000256" key="6">
    <source>
        <dbReference type="ARBA" id="ARBA00009541"/>
    </source>
</evidence>
<dbReference type="PROSITE" id="PS01086">
    <property type="entry name" value="RIBUL_P_3_EPIMER_2"/>
    <property type="match status" value="1"/>
</dbReference>
<dbReference type="EMBL" id="JAYKOT010000003">
    <property type="protein sequence ID" value="MEB3429515.1"/>
    <property type="molecule type" value="Genomic_DNA"/>
</dbReference>
<dbReference type="Pfam" id="PF00834">
    <property type="entry name" value="Ribul_P_3_epim"/>
    <property type="match status" value="1"/>
</dbReference>